<proteinExistence type="predicted"/>
<evidence type="ECO:0000313" key="3">
    <source>
        <dbReference type="Proteomes" id="UP000006671"/>
    </source>
</evidence>
<protein>
    <submittedName>
        <fullName evidence="2">Predicted protein</fullName>
    </submittedName>
</protein>
<dbReference type="InterPro" id="IPR029058">
    <property type="entry name" value="AB_hydrolase_fold"/>
</dbReference>
<dbReference type="OrthoDB" id="294702at2759"/>
<keyword evidence="1" id="KW-0472">Membrane</keyword>
<keyword evidence="3" id="KW-1185">Reference proteome</keyword>
<evidence type="ECO:0000256" key="1">
    <source>
        <dbReference type="SAM" id="Phobius"/>
    </source>
</evidence>
<organism evidence="3">
    <name type="scientific">Naegleria gruberi</name>
    <name type="common">Amoeba</name>
    <dbReference type="NCBI Taxonomy" id="5762"/>
    <lineage>
        <taxon>Eukaryota</taxon>
        <taxon>Discoba</taxon>
        <taxon>Heterolobosea</taxon>
        <taxon>Tetramitia</taxon>
        <taxon>Eutetramitia</taxon>
        <taxon>Vahlkampfiidae</taxon>
        <taxon>Naegleria</taxon>
    </lineage>
</organism>
<feature type="transmembrane region" description="Helical" evidence="1">
    <location>
        <begin position="6"/>
        <end position="23"/>
    </location>
</feature>
<evidence type="ECO:0000313" key="2">
    <source>
        <dbReference type="EMBL" id="EFC42496.1"/>
    </source>
</evidence>
<keyword evidence="1" id="KW-0812">Transmembrane</keyword>
<dbReference type="EMBL" id="GG738879">
    <property type="protein sequence ID" value="EFC42496.1"/>
    <property type="molecule type" value="Genomic_DNA"/>
</dbReference>
<dbReference type="PANTHER" id="PTHR43798:SF33">
    <property type="entry name" value="HYDROLASE, PUTATIVE (AFU_ORTHOLOGUE AFUA_2G14860)-RELATED"/>
    <property type="match status" value="1"/>
</dbReference>
<dbReference type="KEGG" id="ngr:NAEGRDRAFT_69543"/>
<accession>D2VL79</accession>
<dbReference type="GeneID" id="8863059"/>
<dbReference type="InParanoid" id="D2VL79"/>
<sequence length="436" mass="50367">MKTSQFIWFLVILLVSVVVYDYNKTMNVDIPKMEESETIVYQSDYGTIQYHILNGHLLNKNVTKKVFLHLHGSPSGYEEGKIFATTIPSDWVLISPVRIGYCKTMFEKFSETERKIINFYMGGETFNNHTFDFTNISHLQQILELEGKSGSEIPSLDFILDSSNLLMVSLMNHLVGENANFSVIGVSGGGPYALHIAKMNPSRISSLHLIVGIVRNMIIIRGETTRSFKDLEIKLEKGNDPYLIYDKKNATDLLLRYQESYRDSSEESFRIYSWDPFFSFQKYPNLLRWGSYALYRILSMKPSLTLFVFGVSSDSTKLQSQCFPKMDENFTNRNIYNVFLLNFAFTQRKTIGYLFDMYLFLNMASDRKKYLSSIKVPTQILASIYDKNVDFDENAFYAFKNIPNSKLVAYGDCGHFFFANQIESVTQNINNFRNNN</sequence>
<dbReference type="VEuPathDB" id="AmoebaDB:NAEGRDRAFT_69543"/>
<dbReference type="AlphaFoldDB" id="D2VL79"/>
<keyword evidence="1" id="KW-1133">Transmembrane helix</keyword>
<dbReference type="PANTHER" id="PTHR43798">
    <property type="entry name" value="MONOACYLGLYCEROL LIPASE"/>
    <property type="match status" value="1"/>
</dbReference>
<dbReference type="Gene3D" id="3.40.50.1820">
    <property type="entry name" value="alpha/beta hydrolase"/>
    <property type="match status" value="1"/>
</dbReference>
<reference evidence="2 3" key="1">
    <citation type="journal article" date="2010" name="Cell">
        <title>The genome of Naegleria gruberi illuminates early eukaryotic versatility.</title>
        <authorList>
            <person name="Fritz-Laylin L.K."/>
            <person name="Prochnik S.E."/>
            <person name="Ginger M.L."/>
            <person name="Dacks J.B."/>
            <person name="Carpenter M.L."/>
            <person name="Field M.C."/>
            <person name="Kuo A."/>
            <person name="Paredez A."/>
            <person name="Chapman J."/>
            <person name="Pham J."/>
            <person name="Shu S."/>
            <person name="Neupane R."/>
            <person name="Cipriano M."/>
            <person name="Mancuso J."/>
            <person name="Tu H."/>
            <person name="Salamov A."/>
            <person name="Lindquist E."/>
            <person name="Shapiro H."/>
            <person name="Lucas S."/>
            <person name="Grigoriev I.V."/>
            <person name="Cande W.Z."/>
            <person name="Fulton C."/>
            <person name="Rokhsar D.S."/>
            <person name="Dawson S.C."/>
        </authorList>
    </citation>
    <scope>NUCLEOTIDE SEQUENCE [LARGE SCALE GENOMIC DNA]</scope>
    <source>
        <strain evidence="2 3">NEG-M</strain>
    </source>
</reference>
<dbReference type="Proteomes" id="UP000006671">
    <property type="component" value="Unassembled WGS sequence"/>
</dbReference>
<dbReference type="SUPFAM" id="SSF53474">
    <property type="entry name" value="alpha/beta-Hydrolases"/>
    <property type="match status" value="2"/>
</dbReference>
<dbReference type="GO" id="GO:0016020">
    <property type="term" value="C:membrane"/>
    <property type="evidence" value="ECO:0007669"/>
    <property type="project" value="TreeGrafter"/>
</dbReference>
<name>D2VL79_NAEGR</name>
<gene>
    <name evidence="2" type="ORF">NAEGRDRAFT_69543</name>
</gene>
<dbReference type="RefSeq" id="XP_002675240.1">
    <property type="nucleotide sequence ID" value="XM_002675194.1"/>
</dbReference>
<dbReference type="InterPro" id="IPR050266">
    <property type="entry name" value="AB_hydrolase_sf"/>
</dbReference>